<dbReference type="InterPro" id="IPR025536">
    <property type="entry name" value="DUF4422"/>
</dbReference>
<keyword evidence="1" id="KW-0328">Glycosyltransferase</keyword>
<evidence type="ECO:0000313" key="6">
    <source>
        <dbReference type="Proteomes" id="UP000193900"/>
    </source>
</evidence>
<dbReference type="PANTHER" id="PTHR13778">
    <property type="entry name" value="GLYCOSYLTRANSFERASE 8 DOMAIN-CONTAINING PROTEIN"/>
    <property type="match status" value="1"/>
</dbReference>
<dbReference type="RefSeq" id="WP_159458553.1">
    <property type="nucleotide sequence ID" value="NZ_FWFZ01000021.1"/>
</dbReference>
<dbReference type="AlphaFoldDB" id="A0A1Y5TSE5"/>
<dbReference type="Proteomes" id="UP000193900">
    <property type="component" value="Unassembled WGS sequence"/>
</dbReference>
<proteinExistence type="predicted"/>
<protein>
    <submittedName>
        <fullName evidence="5">General stress protein A</fullName>
    </submittedName>
</protein>
<reference evidence="5 6" key="1">
    <citation type="submission" date="2017-03" db="EMBL/GenBank/DDBJ databases">
        <authorList>
            <person name="Afonso C.L."/>
            <person name="Miller P.J."/>
            <person name="Scott M.A."/>
            <person name="Spackman E."/>
            <person name="Goraichik I."/>
            <person name="Dimitrov K.M."/>
            <person name="Suarez D.L."/>
            <person name="Swayne D.E."/>
        </authorList>
    </citation>
    <scope>NUCLEOTIDE SEQUENCE [LARGE SCALE GENOMIC DNA]</scope>
    <source>
        <strain evidence="5 6">CECT 7023</strain>
    </source>
</reference>
<organism evidence="5 6">
    <name type="scientific">Roseisalinus antarcticus</name>
    <dbReference type="NCBI Taxonomy" id="254357"/>
    <lineage>
        <taxon>Bacteria</taxon>
        <taxon>Pseudomonadati</taxon>
        <taxon>Pseudomonadota</taxon>
        <taxon>Alphaproteobacteria</taxon>
        <taxon>Rhodobacterales</taxon>
        <taxon>Roseobacteraceae</taxon>
        <taxon>Roseisalinus</taxon>
    </lineage>
</organism>
<dbReference type="GO" id="GO:0046872">
    <property type="term" value="F:metal ion binding"/>
    <property type="evidence" value="ECO:0007669"/>
    <property type="project" value="UniProtKB-KW"/>
</dbReference>
<keyword evidence="3" id="KW-0479">Metal-binding</keyword>
<dbReference type="EMBL" id="FWFZ01000021">
    <property type="protein sequence ID" value="SLN69080.1"/>
    <property type="molecule type" value="Genomic_DNA"/>
</dbReference>
<evidence type="ECO:0000256" key="2">
    <source>
        <dbReference type="ARBA" id="ARBA00022679"/>
    </source>
</evidence>
<dbReference type="InterPro" id="IPR050748">
    <property type="entry name" value="Glycosyltrans_8_dom-fam"/>
</dbReference>
<dbReference type="InterPro" id="IPR029044">
    <property type="entry name" value="Nucleotide-diphossugar_trans"/>
</dbReference>
<evidence type="ECO:0000259" key="4">
    <source>
        <dbReference type="Pfam" id="PF14393"/>
    </source>
</evidence>
<sequence>MQATLYSAYHKPAPRLSSRSVRPIHVGAAGAKAPLPDMIGDDTGDNISDRNAAYCELTALWWAWKNDKDSTHLGLLHYRRVLDFAQDHHGPTAELFLGELRIPDWLDATEAWLDANPDIDVVVPKAHRMGATVRENYLNGHAPGDFDRTRAILAEDHPDYLPAFDAVAAGHEIRLGNMGLMRRDLFERYCAFLFPVLERLEASDIDRTDYNAYQSRYLGFVAERLFTVFLHRLRTEEPARRIHEVHILNIGQALVLPYISDDSLNGPEHVNIAFSADRAYVPHAAAMLRSVIDHMSRDRVYNLFFLHSDVDDYALELLRGMIAGADNVHLHEIPAGNRFSGAYRSKSRAPSNATYNRFLLFDLLPTLDRLLYLDVDMIACGDVAEIFDTDMGGAQIAAVPDWIMTRTLTGPTPTIDPDVPDLGVYQRTRLGLEDRHIRVYFNAGLILFDFAAMDVAATGRALMARAGEGKYLFRDQDILNAHFKDSYLPLPARMNVFNTDAPGYGRVPLAGQRAALAAKRDPLVIHYAAGDYKPWNAAPVPFAEHYWAALIRTPFYAEVIAAVGKPTGPWRDRLRARVRDAGRALLLRAPGLRPVVYKAMRVLGRLGPPGRRGR</sequence>
<dbReference type="OrthoDB" id="5672604at2"/>
<keyword evidence="2" id="KW-0808">Transferase</keyword>
<evidence type="ECO:0000313" key="5">
    <source>
        <dbReference type="EMBL" id="SLN69080.1"/>
    </source>
</evidence>
<name>A0A1Y5TSE5_9RHOB</name>
<dbReference type="SUPFAM" id="SSF53448">
    <property type="entry name" value="Nucleotide-diphospho-sugar transferases"/>
    <property type="match status" value="1"/>
</dbReference>
<feature type="domain" description="DUF4422" evidence="4">
    <location>
        <begin position="5"/>
        <end position="231"/>
    </location>
</feature>
<accession>A0A1Y5TSE5</accession>
<keyword evidence="6" id="KW-1185">Reference proteome</keyword>
<gene>
    <name evidence="5" type="primary">gspA</name>
    <name evidence="5" type="ORF">ROA7023_03353</name>
</gene>
<dbReference type="PANTHER" id="PTHR13778:SF47">
    <property type="entry name" value="LIPOPOLYSACCHARIDE 1,3-GALACTOSYLTRANSFERASE"/>
    <property type="match status" value="1"/>
</dbReference>
<evidence type="ECO:0000256" key="3">
    <source>
        <dbReference type="ARBA" id="ARBA00022723"/>
    </source>
</evidence>
<dbReference type="CDD" id="cd04194">
    <property type="entry name" value="GT8_A4GalT_like"/>
    <property type="match status" value="1"/>
</dbReference>
<evidence type="ECO:0000256" key="1">
    <source>
        <dbReference type="ARBA" id="ARBA00022676"/>
    </source>
</evidence>
<dbReference type="Pfam" id="PF01501">
    <property type="entry name" value="Glyco_transf_8"/>
    <property type="match status" value="1"/>
</dbReference>
<dbReference type="InterPro" id="IPR002495">
    <property type="entry name" value="Glyco_trans_8"/>
</dbReference>
<dbReference type="GO" id="GO:0016757">
    <property type="term" value="F:glycosyltransferase activity"/>
    <property type="evidence" value="ECO:0007669"/>
    <property type="project" value="UniProtKB-KW"/>
</dbReference>
<dbReference type="Pfam" id="PF14393">
    <property type="entry name" value="DUF4422"/>
    <property type="match status" value="1"/>
</dbReference>
<dbReference type="Gene3D" id="3.90.550.10">
    <property type="entry name" value="Spore Coat Polysaccharide Biosynthesis Protein SpsA, Chain A"/>
    <property type="match status" value="1"/>
</dbReference>